<keyword evidence="4 7" id="KW-0573">Peptidoglycan synthesis</keyword>
<name>A0A2X4SSD1_9PORP</name>
<evidence type="ECO:0000256" key="4">
    <source>
        <dbReference type="ARBA" id="ARBA00022984"/>
    </source>
</evidence>
<dbReference type="PANTHER" id="PTHR23135:SF4">
    <property type="entry name" value="UDP-N-ACETYLMURAMOYL-L-ALANYL-D-GLUTAMATE--2,6-DIAMINOPIMELATE LIGASE MURE HOMOLOG, CHLOROPLASTIC"/>
    <property type="match status" value="1"/>
</dbReference>
<dbReference type="NCBIfam" id="NF001126">
    <property type="entry name" value="PRK00139.1-4"/>
    <property type="match status" value="1"/>
</dbReference>
<reference evidence="12 14" key="1">
    <citation type="submission" date="2014-08" db="EMBL/GenBank/DDBJ databases">
        <title>Porphyromonas crevioricanis strain:COT-253_OH1447 Genome sequencing.</title>
        <authorList>
            <person name="Wallis C."/>
            <person name="Deusch O."/>
            <person name="O'Flynn C."/>
            <person name="Davis I."/>
            <person name="Jospin G."/>
            <person name="Darling A.E."/>
            <person name="Coil D.A."/>
            <person name="Alexiev A."/>
            <person name="Horsfall A."/>
            <person name="Kirkwood N."/>
            <person name="Harris S."/>
            <person name="Eisen J.A."/>
        </authorList>
    </citation>
    <scope>NUCLEOTIDE SEQUENCE [LARGE SCALE GENOMIC DNA]</scope>
    <source>
        <strain evidence="14">COT-253 OH1447</strain>
        <strain evidence="12">COT-253_OH1447</strain>
    </source>
</reference>
<dbReference type="SUPFAM" id="SSF63418">
    <property type="entry name" value="MurE/MurF N-terminal domain"/>
    <property type="match status" value="1"/>
</dbReference>
<keyword evidence="7" id="KW-0547">Nucleotide-binding</keyword>
<evidence type="ECO:0000259" key="10">
    <source>
        <dbReference type="Pfam" id="PF02875"/>
    </source>
</evidence>
<keyword evidence="5 7" id="KW-0131">Cell cycle</keyword>
<dbReference type="Gene3D" id="3.40.1190.10">
    <property type="entry name" value="Mur-like, catalytic domain"/>
    <property type="match status" value="1"/>
</dbReference>
<dbReference type="GO" id="GO:0009252">
    <property type="term" value="P:peptidoglycan biosynthetic process"/>
    <property type="evidence" value="ECO:0007669"/>
    <property type="project" value="UniProtKB-UniRule"/>
</dbReference>
<dbReference type="GO" id="GO:0051301">
    <property type="term" value="P:cell division"/>
    <property type="evidence" value="ECO:0007669"/>
    <property type="project" value="UniProtKB-KW"/>
</dbReference>
<evidence type="ECO:0000256" key="2">
    <source>
        <dbReference type="ARBA" id="ARBA00022618"/>
    </source>
</evidence>
<dbReference type="InterPro" id="IPR013221">
    <property type="entry name" value="Mur_ligase_cen"/>
</dbReference>
<keyword evidence="15" id="KW-1185">Reference proteome</keyword>
<evidence type="ECO:0000313" key="15">
    <source>
        <dbReference type="Proteomes" id="UP000249300"/>
    </source>
</evidence>
<comment type="PTM">
    <text evidence="7">Carboxylation is probably crucial for Mg(2+) binding and, consequently, for the gamma-phosphate positioning of ATP.</text>
</comment>
<proteinExistence type="inferred from homology"/>
<dbReference type="EC" id="6.3.2.13" evidence="7"/>
<comment type="caution">
    <text evidence="7">Lacks conserved residue(s) required for the propagation of feature annotation.</text>
</comment>
<evidence type="ECO:0000259" key="11">
    <source>
        <dbReference type="Pfam" id="PF08245"/>
    </source>
</evidence>
<keyword evidence="3 7" id="KW-0133">Cell shape</keyword>
<feature type="binding site" evidence="7">
    <location>
        <begin position="111"/>
        <end position="117"/>
    </location>
    <ligand>
        <name>ATP</name>
        <dbReference type="ChEBI" id="CHEBI:30616"/>
    </ligand>
</feature>
<evidence type="ECO:0000313" key="14">
    <source>
        <dbReference type="Proteomes" id="UP000030136"/>
    </source>
</evidence>
<evidence type="ECO:0000313" key="13">
    <source>
        <dbReference type="EMBL" id="SQH72721.1"/>
    </source>
</evidence>
<feature type="short sequence motif" description="Meso-diaminopimelate recognition motif" evidence="7">
    <location>
        <begin position="402"/>
        <end position="405"/>
    </location>
</feature>
<feature type="binding site" evidence="7">
    <location>
        <position position="378"/>
    </location>
    <ligand>
        <name>meso-2,6-diaminopimelate</name>
        <dbReference type="ChEBI" id="CHEBI:57791"/>
    </ligand>
</feature>
<dbReference type="Pfam" id="PF01225">
    <property type="entry name" value="Mur_ligase"/>
    <property type="match status" value="1"/>
</dbReference>
<dbReference type="GO" id="GO:0005524">
    <property type="term" value="F:ATP binding"/>
    <property type="evidence" value="ECO:0007669"/>
    <property type="project" value="UniProtKB-UniRule"/>
</dbReference>
<evidence type="ECO:0000256" key="7">
    <source>
        <dbReference type="HAMAP-Rule" id="MF_00208"/>
    </source>
</evidence>
<evidence type="ECO:0000259" key="9">
    <source>
        <dbReference type="Pfam" id="PF01225"/>
    </source>
</evidence>
<feature type="modified residue" description="N6-carboxylysine" evidence="7">
    <location>
        <position position="220"/>
    </location>
</feature>
<dbReference type="GO" id="GO:0008360">
    <property type="term" value="P:regulation of cell shape"/>
    <property type="evidence" value="ECO:0007669"/>
    <property type="project" value="UniProtKB-KW"/>
</dbReference>
<evidence type="ECO:0000256" key="8">
    <source>
        <dbReference type="RuleBase" id="RU004135"/>
    </source>
</evidence>
<feature type="domain" description="Mur ligase central" evidence="11">
    <location>
        <begin position="109"/>
        <end position="304"/>
    </location>
</feature>
<dbReference type="InterPro" id="IPR000713">
    <property type="entry name" value="Mur_ligase_N"/>
</dbReference>
<comment type="subcellular location">
    <subcellularLocation>
        <location evidence="7 8">Cytoplasm</location>
    </subcellularLocation>
</comment>
<feature type="binding site" evidence="7">
    <location>
        <begin position="402"/>
        <end position="405"/>
    </location>
    <ligand>
        <name>meso-2,6-diaminopimelate</name>
        <dbReference type="ChEBI" id="CHEBI:57791"/>
    </ligand>
</feature>
<evidence type="ECO:0000256" key="3">
    <source>
        <dbReference type="ARBA" id="ARBA00022960"/>
    </source>
</evidence>
<dbReference type="Proteomes" id="UP000030136">
    <property type="component" value="Unassembled WGS sequence"/>
</dbReference>
<comment type="function">
    <text evidence="7">Catalyzes the addition of meso-diaminopimelic acid to the nucleotide precursor UDP-N-acetylmuramoyl-L-alanyl-D-glutamate (UMAG) in the biosynthesis of bacterial cell-wall peptidoglycan.</text>
</comment>
<feature type="binding site" evidence="7">
    <location>
        <position position="455"/>
    </location>
    <ligand>
        <name>meso-2,6-diaminopimelate</name>
        <dbReference type="ChEBI" id="CHEBI:57791"/>
    </ligand>
</feature>
<dbReference type="Pfam" id="PF08245">
    <property type="entry name" value="Mur_ligase_M"/>
    <property type="match status" value="1"/>
</dbReference>
<comment type="catalytic activity">
    <reaction evidence="7">
        <text>UDP-N-acetyl-alpha-D-muramoyl-L-alanyl-D-glutamate + meso-2,6-diaminopimelate + ATP = UDP-N-acetyl-alpha-D-muramoyl-L-alanyl-gamma-D-glutamyl-meso-2,6-diaminopimelate + ADP + phosphate + H(+)</text>
        <dbReference type="Rhea" id="RHEA:23676"/>
        <dbReference type="ChEBI" id="CHEBI:15378"/>
        <dbReference type="ChEBI" id="CHEBI:30616"/>
        <dbReference type="ChEBI" id="CHEBI:43474"/>
        <dbReference type="ChEBI" id="CHEBI:57791"/>
        <dbReference type="ChEBI" id="CHEBI:83900"/>
        <dbReference type="ChEBI" id="CHEBI:83905"/>
        <dbReference type="ChEBI" id="CHEBI:456216"/>
        <dbReference type="EC" id="6.3.2.13"/>
    </reaction>
</comment>
<feature type="binding site" evidence="7">
    <location>
        <begin position="153"/>
        <end position="154"/>
    </location>
    <ligand>
        <name>UDP-N-acetyl-alpha-D-muramoyl-L-alanyl-D-glutamate</name>
        <dbReference type="ChEBI" id="CHEBI:83900"/>
    </ligand>
</feature>
<dbReference type="Gene3D" id="3.90.190.20">
    <property type="entry name" value="Mur ligase, C-terminal domain"/>
    <property type="match status" value="1"/>
</dbReference>
<accession>A0A2X4SSD1</accession>
<feature type="binding site" evidence="7">
    <location>
        <position position="188"/>
    </location>
    <ligand>
        <name>UDP-N-acetyl-alpha-D-muramoyl-L-alanyl-D-glutamate</name>
        <dbReference type="ChEBI" id="CHEBI:83900"/>
    </ligand>
</feature>
<feature type="binding site" evidence="7">
    <location>
        <position position="459"/>
    </location>
    <ligand>
        <name>meso-2,6-diaminopimelate</name>
        <dbReference type="ChEBI" id="CHEBI:57791"/>
    </ligand>
</feature>
<feature type="binding site" evidence="7">
    <location>
        <position position="186"/>
    </location>
    <ligand>
        <name>UDP-N-acetyl-alpha-D-muramoyl-L-alanyl-D-glutamate</name>
        <dbReference type="ChEBI" id="CHEBI:83900"/>
    </ligand>
</feature>
<keyword evidence="7" id="KW-0067">ATP-binding</keyword>
<dbReference type="AlphaFoldDB" id="A0A2X4SSD1"/>
<dbReference type="UniPathway" id="UPA00219"/>
<dbReference type="EMBL" id="JQJC01000010">
    <property type="protein sequence ID" value="KGN95376.1"/>
    <property type="molecule type" value="Genomic_DNA"/>
</dbReference>
<dbReference type="EMBL" id="LS483447">
    <property type="protein sequence ID" value="SQH72721.1"/>
    <property type="molecule type" value="Genomic_DNA"/>
</dbReference>
<feature type="domain" description="Mur ligase N-terminal catalytic" evidence="9">
    <location>
        <begin position="23"/>
        <end position="68"/>
    </location>
</feature>
<protein>
    <recommendedName>
        <fullName evidence="7">UDP-N-acetylmuramoyl-L-alanyl-D-glutamate--2,6-diaminopimelate ligase</fullName>
        <ecNumber evidence="7">6.3.2.13</ecNumber>
    </recommendedName>
    <alternativeName>
        <fullName evidence="7">Meso-A2pm-adding enzyme</fullName>
    </alternativeName>
    <alternativeName>
        <fullName evidence="7">Meso-diaminopimelate-adding enzyme</fullName>
    </alternativeName>
    <alternativeName>
        <fullName evidence="7">UDP-MurNAc-L-Ala-D-Glu:meso-diaminopimelate ligase</fullName>
    </alternativeName>
    <alternativeName>
        <fullName evidence="7">UDP-MurNAc-tripeptide synthetase</fullName>
    </alternativeName>
    <alternativeName>
        <fullName evidence="7">UDP-N-acetylmuramyl-tripeptide synthetase</fullName>
    </alternativeName>
</protein>
<feature type="binding site" evidence="7">
    <location>
        <position position="30"/>
    </location>
    <ligand>
        <name>UDP-N-acetyl-alpha-D-muramoyl-L-alanyl-D-glutamate</name>
        <dbReference type="ChEBI" id="CHEBI:83900"/>
    </ligand>
</feature>
<dbReference type="InterPro" id="IPR035911">
    <property type="entry name" value="MurE/MurF_N"/>
</dbReference>
<dbReference type="GO" id="GO:0071555">
    <property type="term" value="P:cell wall organization"/>
    <property type="evidence" value="ECO:0007669"/>
    <property type="project" value="UniProtKB-KW"/>
</dbReference>
<dbReference type="InterPro" id="IPR005761">
    <property type="entry name" value="UDP-N-AcMur-Glu-dNH2Pim_ligase"/>
</dbReference>
<dbReference type="Pfam" id="PF02875">
    <property type="entry name" value="Mur_ligase_C"/>
    <property type="match status" value="1"/>
</dbReference>
<dbReference type="InterPro" id="IPR036615">
    <property type="entry name" value="Mur_ligase_C_dom_sf"/>
</dbReference>
<keyword evidence="7 13" id="KW-0436">Ligase</keyword>
<evidence type="ECO:0000256" key="1">
    <source>
        <dbReference type="ARBA" id="ARBA00005898"/>
    </source>
</evidence>
<dbReference type="RefSeq" id="WP_023940726.1">
    <property type="nucleotide sequence ID" value="NZ_JQJC01000010.1"/>
</dbReference>
<dbReference type="GO" id="GO:0005737">
    <property type="term" value="C:cytoplasm"/>
    <property type="evidence" value="ECO:0007669"/>
    <property type="project" value="UniProtKB-SubCell"/>
</dbReference>
<evidence type="ECO:0000313" key="12">
    <source>
        <dbReference type="EMBL" id="KGN95376.1"/>
    </source>
</evidence>
<comment type="pathway">
    <text evidence="7 8">Cell wall biogenesis; peptidoglycan biosynthesis.</text>
</comment>
<organism evidence="13 15">
    <name type="scientific">Porphyromonas crevioricanis</name>
    <dbReference type="NCBI Taxonomy" id="393921"/>
    <lineage>
        <taxon>Bacteria</taxon>
        <taxon>Pseudomonadati</taxon>
        <taxon>Bacteroidota</taxon>
        <taxon>Bacteroidia</taxon>
        <taxon>Bacteroidales</taxon>
        <taxon>Porphyromonadaceae</taxon>
        <taxon>Porphyromonas</taxon>
    </lineage>
</organism>
<dbReference type="InterPro" id="IPR004101">
    <property type="entry name" value="Mur_ligase_C"/>
</dbReference>
<dbReference type="NCBIfam" id="TIGR01085">
    <property type="entry name" value="murE"/>
    <property type="match status" value="1"/>
</dbReference>
<feature type="binding site" evidence="7">
    <location>
        <position position="180"/>
    </location>
    <ligand>
        <name>UDP-N-acetyl-alpha-D-muramoyl-L-alanyl-D-glutamate</name>
        <dbReference type="ChEBI" id="CHEBI:83900"/>
    </ligand>
</feature>
<keyword evidence="7" id="KW-0963">Cytoplasm</keyword>
<keyword evidence="2 7" id="KW-0132">Cell division</keyword>
<dbReference type="GO" id="GO:0000287">
    <property type="term" value="F:magnesium ion binding"/>
    <property type="evidence" value="ECO:0007669"/>
    <property type="project" value="UniProtKB-UniRule"/>
</dbReference>
<dbReference type="PANTHER" id="PTHR23135">
    <property type="entry name" value="MUR LIGASE FAMILY MEMBER"/>
    <property type="match status" value="1"/>
</dbReference>
<dbReference type="Gene3D" id="3.40.1390.10">
    <property type="entry name" value="MurE/MurF, N-terminal domain"/>
    <property type="match status" value="1"/>
</dbReference>
<dbReference type="KEGG" id="pcre:NCTC12858_00548"/>
<evidence type="ECO:0000256" key="6">
    <source>
        <dbReference type="ARBA" id="ARBA00023316"/>
    </source>
</evidence>
<comment type="similarity">
    <text evidence="1 7">Belongs to the MurCDEF family. MurE subfamily.</text>
</comment>
<keyword evidence="6 7" id="KW-0961">Cell wall biogenesis/degradation</keyword>
<dbReference type="SUPFAM" id="SSF53244">
    <property type="entry name" value="MurD-like peptide ligases, peptide-binding domain"/>
    <property type="match status" value="1"/>
</dbReference>
<dbReference type="HAMAP" id="MF_00208">
    <property type="entry name" value="MurE"/>
    <property type="match status" value="1"/>
</dbReference>
<dbReference type="Proteomes" id="UP000249300">
    <property type="component" value="Chromosome 1"/>
</dbReference>
<gene>
    <name evidence="7 13" type="primary">murE</name>
    <name evidence="12" type="ORF">HQ38_03595</name>
    <name evidence="13" type="ORF">NCTC12858_00548</name>
</gene>
<keyword evidence="7" id="KW-0460">Magnesium</keyword>
<reference evidence="13 15" key="2">
    <citation type="submission" date="2018-06" db="EMBL/GenBank/DDBJ databases">
        <authorList>
            <consortium name="Pathogen Informatics"/>
            <person name="Doyle S."/>
        </authorList>
    </citation>
    <scope>NUCLEOTIDE SEQUENCE [LARGE SCALE GENOMIC DNA]</scope>
    <source>
        <strain evidence="13 15">NCTC12858</strain>
    </source>
</reference>
<dbReference type="GO" id="GO:0008765">
    <property type="term" value="F:UDP-N-acetylmuramoylalanyl-D-glutamate-2,6-diaminopimelate ligase activity"/>
    <property type="evidence" value="ECO:0007669"/>
    <property type="project" value="UniProtKB-UniRule"/>
</dbReference>
<evidence type="ECO:0000256" key="5">
    <source>
        <dbReference type="ARBA" id="ARBA00023306"/>
    </source>
</evidence>
<sequence>MTLRELIQDLSPLHMEGNSDCNVNAVCIDSRQVKKGDVFIALRGTQADGHLYVDKAIAAGASAVVVESMPDKFVAGVCYVQLTNTSSAAGLMSSRLQGNPSTKMRIVGVTGTNGKTTIATLLYRCFKQRGYKVGLLSTVCNYIDEEIIPSTHTTPNAVALQALLARMKTVGCSHVFMEVSSHAVDQQRIAGIDFDGAIFTNLTRDHLDYHETMQKYIEAKKGFFDNLKPEAFALVNVDDKRGAVMLQNCAARHYCYALKQDADYRAKVIALYPDATDVVIDGQEITLRLVGDFNVYNALAVYAASRLLGMSREEAATSLSALEPVSGRFQTISSHRGYTAVVDYAHTPDALVNVLSTLRTLMQGKGQLICVVGAGGDRDRGKRPVMAREAASLSDRLILTSDNPRSEKPEDIIEEMKQGLDSDSLARTLSILDRAEAIRTACMLAQPSDFVLVAGKGHETYQEIDGKRNHFDDREVLREFMDNQ</sequence>
<feature type="domain" description="Mur ligase C-terminal" evidence="10">
    <location>
        <begin position="327"/>
        <end position="457"/>
    </location>
</feature>
<dbReference type="SUPFAM" id="SSF53623">
    <property type="entry name" value="MurD-like peptide ligases, catalytic domain"/>
    <property type="match status" value="1"/>
</dbReference>
<comment type="cofactor">
    <cofactor evidence="7">
        <name>Mg(2+)</name>
        <dbReference type="ChEBI" id="CHEBI:18420"/>
    </cofactor>
</comment>
<dbReference type="InterPro" id="IPR036565">
    <property type="entry name" value="Mur-like_cat_sf"/>
</dbReference>